<dbReference type="SUPFAM" id="SSF49998">
    <property type="entry name" value="Amine oxidase catalytic domain"/>
    <property type="match status" value="1"/>
</dbReference>
<dbReference type="Proteomes" id="UP000486351">
    <property type="component" value="Unassembled WGS sequence"/>
</dbReference>
<dbReference type="AlphaFoldDB" id="A0A6G0QM02"/>
<organism evidence="1 2">
    <name type="scientific">Phytophthora fragariae</name>
    <dbReference type="NCBI Taxonomy" id="53985"/>
    <lineage>
        <taxon>Eukaryota</taxon>
        <taxon>Sar</taxon>
        <taxon>Stramenopiles</taxon>
        <taxon>Oomycota</taxon>
        <taxon>Peronosporomycetes</taxon>
        <taxon>Peronosporales</taxon>
        <taxon>Peronosporaceae</taxon>
        <taxon>Phytophthora</taxon>
    </lineage>
</organism>
<protein>
    <recommendedName>
        <fullName evidence="3">PiggyBac transposable element-derived protein domain-containing protein</fullName>
    </recommendedName>
</protein>
<evidence type="ECO:0008006" key="3">
    <source>
        <dbReference type="Google" id="ProtNLM"/>
    </source>
</evidence>
<gene>
    <name evidence="1" type="ORF">PF008_g24795</name>
</gene>
<dbReference type="EMBL" id="QXFY01002707">
    <property type="protein sequence ID" value="KAE9293455.1"/>
    <property type="molecule type" value="Genomic_DNA"/>
</dbReference>
<dbReference type="GO" id="GO:0008131">
    <property type="term" value="F:primary methylamine oxidase activity"/>
    <property type="evidence" value="ECO:0007669"/>
    <property type="project" value="InterPro"/>
</dbReference>
<dbReference type="InterPro" id="IPR036460">
    <property type="entry name" value="Cu_amine_oxidase_C_sf"/>
</dbReference>
<reference evidence="1 2" key="1">
    <citation type="submission" date="2018-09" db="EMBL/GenBank/DDBJ databases">
        <title>Genomic investigation of the strawberry pathogen Phytophthora fragariae indicates pathogenicity is determined by transcriptional variation in three key races.</title>
        <authorList>
            <person name="Adams T.M."/>
            <person name="Armitage A.D."/>
            <person name="Sobczyk M.K."/>
            <person name="Bates H.J."/>
            <person name="Dunwell J.M."/>
            <person name="Nellist C.F."/>
            <person name="Harrison R.J."/>
        </authorList>
    </citation>
    <scope>NUCLEOTIDE SEQUENCE [LARGE SCALE GENOMIC DNA]</scope>
    <source>
        <strain evidence="1 2">NOV-77</strain>
    </source>
</reference>
<name>A0A6G0QM02_9STRA</name>
<dbReference type="GO" id="GO:0048038">
    <property type="term" value="F:quinone binding"/>
    <property type="evidence" value="ECO:0007669"/>
    <property type="project" value="InterPro"/>
</dbReference>
<accession>A0A6G0QM02</accession>
<evidence type="ECO:0000313" key="2">
    <source>
        <dbReference type="Proteomes" id="UP000486351"/>
    </source>
</evidence>
<dbReference type="GO" id="GO:0005507">
    <property type="term" value="F:copper ion binding"/>
    <property type="evidence" value="ECO:0007669"/>
    <property type="project" value="InterPro"/>
</dbReference>
<sequence>MPVDYMGFSFRPDGFSDRNPTLDVPKDPNGPNGHRLLVCDNFYTRRNRARTLLRFTDGEMRTLGTVRIILHGKYGALATG</sequence>
<comment type="caution">
    <text evidence="1">The sequence shown here is derived from an EMBL/GenBank/DDBJ whole genome shotgun (WGS) entry which is preliminary data.</text>
</comment>
<evidence type="ECO:0000313" key="1">
    <source>
        <dbReference type="EMBL" id="KAE9293455.1"/>
    </source>
</evidence>
<dbReference type="GO" id="GO:0009308">
    <property type="term" value="P:amine metabolic process"/>
    <property type="evidence" value="ECO:0007669"/>
    <property type="project" value="InterPro"/>
</dbReference>
<proteinExistence type="predicted"/>